<keyword evidence="9" id="KW-1185">Reference proteome</keyword>
<reference evidence="8 9" key="1">
    <citation type="journal article" date="2013" name="Genome Announc.">
        <title>Draft Genome Sequence of Sphingobium quisquiliarum Strain P25T, a Novel Hexachlorocyclohexane (HCH)-Degrading Bacterium Isolated from an HCH Dumpsite.</title>
        <authorList>
            <person name="Kumar Singh A."/>
            <person name="Sangwan N."/>
            <person name="Sharma A."/>
            <person name="Gupta V."/>
            <person name="Khurana J.P."/>
            <person name="Lal R."/>
        </authorList>
    </citation>
    <scope>NUCLEOTIDE SEQUENCE [LARGE SCALE GENOMIC DNA]</scope>
    <source>
        <strain evidence="8 9">P25</strain>
    </source>
</reference>
<keyword evidence="5 7" id="KW-1133">Transmembrane helix</keyword>
<dbReference type="PIRSF" id="PIRSF019239">
    <property type="entry name" value="MrpE"/>
    <property type="match status" value="1"/>
</dbReference>
<proteinExistence type="inferred from homology"/>
<name>T0IYJ3_9SPHN</name>
<evidence type="ECO:0000256" key="6">
    <source>
        <dbReference type="ARBA" id="ARBA00023136"/>
    </source>
</evidence>
<evidence type="ECO:0000313" key="8">
    <source>
        <dbReference type="EMBL" id="EQB14739.1"/>
    </source>
</evidence>
<dbReference type="RefSeq" id="WP_021236514.1">
    <property type="nucleotide sequence ID" value="NZ_ATHO01000007.1"/>
</dbReference>
<evidence type="ECO:0000256" key="1">
    <source>
        <dbReference type="ARBA" id="ARBA00004651"/>
    </source>
</evidence>
<evidence type="ECO:0000313" key="9">
    <source>
        <dbReference type="Proteomes" id="UP000015525"/>
    </source>
</evidence>
<dbReference type="PATRIC" id="fig|1329909.3.peg.156"/>
<evidence type="ECO:0008006" key="10">
    <source>
        <dbReference type="Google" id="ProtNLM"/>
    </source>
</evidence>
<feature type="transmembrane region" description="Helical" evidence="7">
    <location>
        <begin position="30"/>
        <end position="48"/>
    </location>
</feature>
<keyword evidence="6 7" id="KW-0472">Membrane</keyword>
<feature type="transmembrane region" description="Helical" evidence="7">
    <location>
        <begin position="60"/>
        <end position="82"/>
    </location>
</feature>
<gene>
    <name evidence="8" type="ORF">L288_00880</name>
</gene>
<evidence type="ECO:0000256" key="5">
    <source>
        <dbReference type="ARBA" id="ARBA00022989"/>
    </source>
</evidence>
<comment type="subcellular location">
    <subcellularLocation>
        <location evidence="1">Cell membrane</location>
        <topology evidence="1">Multi-pass membrane protein</topology>
    </subcellularLocation>
</comment>
<accession>T0IYJ3</accession>
<organism evidence="8 9">
    <name type="scientific">Sphingobium quisquiliarum P25</name>
    <dbReference type="NCBI Taxonomy" id="1329909"/>
    <lineage>
        <taxon>Bacteria</taxon>
        <taxon>Pseudomonadati</taxon>
        <taxon>Pseudomonadota</taxon>
        <taxon>Alphaproteobacteria</taxon>
        <taxon>Sphingomonadales</taxon>
        <taxon>Sphingomonadaceae</taxon>
        <taxon>Sphingobium</taxon>
    </lineage>
</organism>
<dbReference type="NCBIfam" id="NF006520">
    <property type="entry name" value="PRK08965.1-4"/>
    <property type="match status" value="1"/>
</dbReference>
<dbReference type="GO" id="GO:0005886">
    <property type="term" value="C:plasma membrane"/>
    <property type="evidence" value="ECO:0007669"/>
    <property type="project" value="UniProtKB-SubCell"/>
</dbReference>
<evidence type="ECO:0000256" key="3">
    <source>
        <dbReference type="ARBA" id="ARBA00022475"/>
    </source>
</evidence>
<dbReference type="Proteomes" id="UP000015525">
    <property type="component" value="Unassembled WGS sequence"/>
</dbReference>
<dbReference type="EMBL" id="ATHO01000007">
    <property type="protein sequence ID" value="EQB14739.1"/>
    <property type="molecule type" value="Genomic_DNA"/>
</dbReference>
<evidence type="ECO:0000256" key="4">
    <source>
        <dbReference type="ARBA" id="ARBA00022692"/>
    </source>
</evidence>
<evidence type="ECO:0000256" key="2">
    <source>
        <dbReference type="ARBA" id="ARBA00006228"/>
    </source>
</evidence>
<dbReference type="InterPro" id="IPR002758">
    <property type="entry name" value="Cation_antiport_E"/>
</dbReference>
<dbReference type="GO" id="GO:0008324">
    <property type="term" value="F:monoatomic cation transmembrane transporter activity"/>
    <property type="evidence" value="ECO:0007669"/>
    <property type="project" value="InterPro"/>
</dbReference>
<feature type="transmembrane region" description="Helical" evidence="7">
    <location>
        <begin position="102"/>
        <end position="121"/>
    </location>
</feature>
<dbReference type="Pfam" id="PF01899">
    <property type="entry name" value="MNHE"/>
    <property type="match status" value="1"/>
</dbReference>
<dbReference type="AlphaFoldDB" id="T0IYJ3"/>
<keyword evidence="3" id="KW-1003">Cell membrane</keyword>
<comment type="caution">
    <text evidence="8">The sequence shown here is derived from an EMBL/GenBank/DDBJ whole genome shotgun (WGS) entry which is preliminary data.</text>
</comment>
<evidence type="ECO:0000256" key="7">
    <source>
        <dbReference type="SAM" id="Phobius"/>
    </source>
</evidence>
<keyword evidence="4 7" id="KW-0812">Transmembrane</keyword>
<dbReference type="PANTHER" id="PTHR34584">
    <property type="entry name" value="NA(+)/H(+) ANTIPORTER SUBUNIT E1"/>
    <property type="match status" value="1"/>
</dbReference>
<sequence length="160" mass="18404">MRRLFPFPLLAFSLFVMWVLLTGFSPGHVLVAAAVALLLPRVMLPLGWERPKIRFCRAMLTLARIVIADIIRSNIAVGKIVLMRRPDRKSGFIQLPVALRDPYALAVLAIILTATPGTLWVQHDPRRNVILIHVLDLIDEQQWIDLIKHRYERLLLEIFE</sequence>
<feature type="transmembrane region" description="Helical" evidence="7">
    <location>
        <begin position="7"/>
        <end position="24"/>
    </location>
</feature>
<dbReference type="PANTHER" id="PTHR34584:SF1">
    <property type="entry name" value="NA(+)_H(+) ANTIPORTER SUBUNIT E1"/>
    <property type="match status" value="1"/>
</dbReference>
<comment type="similarity">
    <text evidence="2">Belongs to the CPA3 antiporters (TC 2.A.63) subunit E family.</text>
</comment>
<protein>
    <recommendedName>
        <fullName evidence="10">Cation:proton antiporter</fullName>
    </recommendedName>
</protein>